<evidence type="ECO:0000313" key="2">
    <source>
        <dbReference type="Proteomes" id="UP000799766"/>
    </source>
</evidence>
<dbReference type="Gene3D" id="3.40.140.10">
    <property type="entry name" value="Cytidine Deaminase, domain 2"/>
    <property type="match status" value="1"/>
</dbReference>
<protein>
    <submittedName>
        <fullName evidence="1">Uncharacterized protein</fullName>
    </submittedName>
</protein>
<evidence type="ECO:0000313" key="1">
    <source>
        <dbReference type="EMBL" id="KAF2457961.1"/>
    </source>
</evidence>
<organism evidence="1 2">
    <name type="scientific">Lineolata rhizophorae</name>
    <dbReference type="NCBI Taxonomy" id="578093"/>
    <lineage>
        <taxon>Eukaryota</taxon>
        <taxon>Fungi</taxon>
        <taxon>Dikarya</taxon>
        <taxon>Ascomycota</taxon>
        <taxon>Pezizomycotina</taxon>
        <taxon>Dothideomycetes</taxon>
        <taxon>Dothideomycetes incertae sedis</taxon>
        <taxon>Lineolatales</taxon>
        <taxon>Lineolataceae</taxon>
        <taxon>Lineolata</taxon>
    </lineage>
</organism>
<dbReference type="AlphaFoldDB" id="A0A6A6P1Q5"/>
<reference evidence="1" key="1">
    <citation type="journal article" date="2020" name="Stud. Mycol.">
        <title>101 Dothideomycetes genomes: a test case for predicting lifestyles and emergence of pathogens.</title>
        <authorList>
            <person name="Haridas S."/>
            <person name="Albert R."/>
            <person name="Binder M."/>
            <person name="Bloem J."/>
            <person name="Labutti K."/>
            <person name="Salamov A."/>
            <person name="Andreopoulos B."/>
            <person name="Baker S."/>
            <person name="Barry K."/>
            <person name="Bills G."/>
            <person name="Bluhm B."/>
            <person name="Cannon C."/>
            <person name="Castanera R."/>
            <person name="Culley D."/>
            <person name="Daum C."/>
            <person name="Ezra D."/>
            <person name="Gonzalez J."/>
            <person name="Henrissat B."/>
            <person name="Kuo A."/>
            <person name="Liang C."/>
            <person name="Lipzen A."/>
            <person name="Lutzoni F."/>
            <person name="Magnuson J."/>
            <person name="Mondo S."/>
            <person name="Nolan M."/>
            <person name="Ohm R."/>
            <person name="Pangilinan J."/>
            <person name="Park H.-J."/>
            <person name="Ramirez L."/>
            <person name="Alfaro M."/>
            <person name="Sun H."/>
            <person name="Tritt A."/>
            <person name="Yoshinaga Y."/>
            <person name="Zwiers L.-H."/>
            <person name="Turgeon B."/>
            <person name="Goodwin S."/>
            <person name="Spatafora J."/>
            <person name="Crous P."/>
            <person name="Grigoriev I."/>
        </authorList>
    </citation>
    <scope>NUCLEOTIDE SEQUENCE</scope>
    <source>
        <strain evidence="1">ATCC 16933</strain>
    </source>
</reference>
<name>A0A6A6P1Q5_9PEZI</name>
<sequence>MLMMTGTLCYERSRATRTGSGPWHSRRWGAFRLADSPGIMAVLNCTQTGVFHPHSEGNIHIDAMKTGHVCDLPGLEFEVEDPRSR</sequence>
<dbReference type="OrthoDB" id="3640at2759"/>
<dbReference type="Proteomes" id="UP000799766">
    <property type="component" value="Unassembled WGS sequence"/>
</dbReference>
<dbReference type="EMBL" id="MU001679">
    <property type="protein sequence ID" value="KAF2457961.1"/>
    <property type="molecule type" value="Genomic_DNA"/>
</dbReference>
<gene>
    <name evidence="1" type="ORF">BDY21DRAFT_20023</name>
</gene>
<accession>A0A6A6P1Q5</accession>
<proteinExistence type="predicted"/>
<keyword evidence="2" id="KW-1185">Reference proteome</keyword>